<reference evidence="1 2" key="1">
    <citation type="submission" date="2016-08" db="EMBL/GenBank/DDBJ databases">
        <authorList>
            <person name="Seilhamer J.J."/>
        </authorList>
    </citation>
    <scope>NUCLEOTIDE SEQUENCE [LARGE SCALE GENOMIC DNA]</scope>
    <source>
        <strain evidence="1 2">BRTC-1</strain>
    </source>
</reference>
<evidence type="ECO:0008006" key="3">
    <source>
        <dbReference type="Google" id="ProtNLM"/>
    </source>
</evidence>
<dbReference type="Proteomes" id="UP000093391">
    <property type="component" value="Chromosome"/>
</dbReference>
<evidence type="ECO:0000313" key="2">
    <source>
        <dbReference type="Proteomes" id="UP000093391"/>
    </source>
</evidence>
<organism evidence="1 2">
    <name type="scientific">Acinetobacter larvae</name>
    <dbReference type="NCBI Taxonomy" id="1789224"/>
    <lineage>
        <taxon>Bacteria</taxon>
        <taxon>Pseudomonadati</taxon>
        <taxon>Pseudomonadota</taxon>
        <taxon>Gammaproteobacteria</taxon>
        <taxon>Moraxellales</taxon>
        <taxon>Moraxellaceae</taxon>
        <taxon>Acinetobacter</taxon>
    </lineage>
</organism>
<name>A0A1B2M306_9GAMM</name>
<dbReference type="EMBL" id="CP016895">
    <property type="protein sequence ID" value="AOA59572.1"/>
    <property type="molecule type" value="Genomic_DNA"/>
</dbReference>
<dbReference type="KEGG" id="ala:BFG52_15285"/>
<evidence type="ECO:0000313" key="1">
    <source>
        <dbReference type="EMBL" id="AOA59572.1"/>
    </source>
</evidence>
<dbReference type="RefSeq" id="WP_067558172.1">
    <property type="nucleotide sequence ID" value="NZ_CP016895.1"/>
</dbReference>
<sequence>MNFEEIKEIIYSRDIDEIKEIIFSRKNSKGNGKFFRKVAFELEYSMLGEENFPVEIFLLYMEILSDKDLLKSKGTFWFLFHIYNDFDKIGKEQLDNLKQIIVESYKYNYEEKLKLVALDIFLRKMSPKDIFDMQRIAKSLNLSDENNDIVYGINEMFRRYTGNNK</sequence>
<accession>A0A1B2M306</accession>
<protein>
    <recommendedName>
        <fullName evidence="3">Immunity protein 30 domain-containing protein</fullName>
    </recommendedName>
</protein>
<dbReference type="AlphaFoldDB" id="A0A1B2M306"/>
<gene>
    <name evidence="1" type="ORF">BFG52_15285</name>
</gene>
<proteinExistence type="predicted"/>
<keyword evidence="2" id="KW-1185">Reference proteome</keyword>